<reference evidence="4 5" key="1">
    <citation type="submission" date="2019-07" db="EMBL/GenBank/DDBJ databases">
        <title>Lentzea xizangensis sp. nov., isolated from Qinghai-Tibetan Plateau Soils.</title>
        <authorList>
            <person name="Huang J."/>
        </authorList>
    </citation>
    <scope>NUCLEOTIDE SEQUENCE [LARGE SCALE GENOMIC DNA]</scope>
    <source>
        <strain evidence="4 5">FXJ1.1311</strain>
    </source>
</reference>
<dbReference type="InterPro" id="IPR016032">
    <property type="entry name" value="Sig_transdc_resp-reg_C-effctor"/>
</dbReference>
<dbReference type="SUPFAM" id="SSF52540">
    <property type="entry name" value="P-loop containing nucleoside triphosphate hydrolases"/>
    <property type="match status" value="1"/>
</dbReference>
<dbReference type="GO" id="GO:0005737">
    <property type="term" value="C:cytoplasm"/>
    <property type="evidence" value="ECO:0007669"/>
    <property type="project" value="TreeGrafter"/>
</dbReference>
<dbReference type="InterPro" id="IPR000792">
    <property type="entry name" value="Tscrpt_reg_LuxR_C"/>
</dbReference>
<gene>
    <name evidence="4" type="ORF">FKR81_37935</name>
</gene>
<keyword evidence="1" id="KW-0547">Nucleotide-binding</keyword>
<dbReference type="GO" id="GO:0005524">
    <property type="term" value="F:ATP binding"/>
    <property type="evidence" value="ECO:0007669"/>
    <property type="project" value="UniProtKB-KW"/>
</dbReference>
<feature type="domain" description="HTH luxR-type" evidence="3">
    <location>
        <begin position="813"/>
        <end position="875"/>
    </location>
</feature>
<dbReference type="PANTHER" id="PTHR16305">
    <property type="entry name" value="TESTICULAR SOLUBLE ADENYLYL CYCLASE"/>
    <property type="match status" value="1"/>
</dbReference>
<dbReference type="Gene3D" id="1.25.40.10">
    <property type="entry name" value="Tetratricopeptide repeat domain"/>
    <property type="match status" value="1"/>
</dbReference>
<keyword evidence="5" id="KW-1185">Reference proteome</keyword>
<dbReference type="GO" id="GO:0004016">
    <property type="term" value="F:adenylate cyclase activity"/>
    <property type="evidence" value="ECO:0007669"/>
    <property type="project" value="TreeGrafter"/>
</dbReference>
<evidence type="ECO:0000256" key="2">
    <source>
        <dbReference type="ARBA" id="ARBA00022840"/>
    </source>
</evidence>
<protein>
    <submittedName>
        <fullName evidence="4">Helix-turn-helix transcriptional regulator</fullName>
    </submittedName>
</protein>
<dbReference type="InterPro" id="IPR036388">
    <property type="entry name" value="WH-like_DNA-bd_sf"/>
</dbReference>
<dbReference type="PANTHER" id="PTHR16305:SF35">
    <property type="entry name" value="TRANSCRIPTIONAL ACTIVATOR DOMAIN"/>
    <property type="match status" value="1"/>
</dbReference>
<dbReference type="Pfam" id="PF00196">
    <property type="entry name" value="GerE"/>
    <property type="match status" value="1"/>
</dbReference>
<keyword evidence="2" id="KW-0067">ATP-binding</keyword>
<proteinExistence type="predicted"/>
<dbReference type="PRINTS" id="PR00038">
    <property type="entry name" value="HTHLUXR"/>
</dbReference>
<dbReference type="Proteomes" id="UP000316639">
    <property type="component" value="Unassembled WGS sequence"/>
</dbReference>
<dbReference type="SUPFAM" id="SSF48452">
    <property type="entry name" value="TPR-like"/>
    <property type="match status" value="1"/>
</dbReference>
<organism evidence="4 5">
    <name type="scientific">Lentzea tibetensis</name>
    <dbReference type="NCBI Taxonomy" id="2591470"/>
    <lineage>
        <taxon>Bacteria</taxon>
        <taxon>Bacillati</taxon>
        <taxon>Actinomycetota</taxon>
        <taxon>Actinomycetes</taxon>
        <taxon>Pseudonocardiales</taxon>
        <taxon>Pseudonocardiaceae</taxon>
        <taxon>Lentzea</taxon>
    </lineage>
</organism>
<evidence type="ECO:0000313" key="4">
    <source>
        <dbReference type="EMBL" id="TWP46002.1"/>
    </source>
</evidence>
<dbReference type="GO" id="GO:0006355">
    <property type="term" value="P:regulation of DNA-templated transcription"/>
    <property type="evidence" value="ECO:0007669"/>
    <property type="project" value="InterPro"/>
</dbReference>
<dbReference type="Gene3D" id="3.40.50.300">
    <property type="entry name" value="P-loop containing nucleotide triphosphate hydrolases"/>
    <property type="match status" value="1"/>
</dbReference>
<comment type="caution">
    <text evidence="4">The sequence shown here is derived from an EMBL/GenBank/DDBJ whole genome shotgun (WGS) entry which is preliminary data.</text>
</comment>
<dbReference type="SMART" id="SM00421">
    <property type="entry name" value="HTH_LUXR"/>
    <property type="match status" value="1"/>
</dbReference>
<sequence>MAVADQVALDRKPELSAVRAVLTEAADGVPAVLSVEGRVGIGKTALLGEMTRIAKDLGFRVFRAQCSASEAEFRFGVASQLFDAEADDIVELPDQAVLHRLHRHVQQLAAQGPVLLAVDDLEHADRSSLQFLTYLRRRLGELPVLLVVTRGLASDGADPVLLREIVGDARRIRLAGLDQHACTRLLRAYFRIGVTEELVTAWRFETGGNPYLLALRRREPADRAAELTARLRQHGEPVLALARARAVLGDVDLPLAAAAADIDPPSAAVASRALVALGFAEVPMVSATLLASMTELEQAEVHRRAALFRHRDQAPIADVADQLLAAATIGEDWVCDVLRRAARHATPDKAIKYLNRLLREPLAEDVRGQVLVELGEAQSHVDPTAARASLTEAAGQHMDASAEGRMALLLAYELAGRRLYPDAVATLDGVITRVSTVDPDLAQRLDMYALALGLEDSHFSPEVEVRIARLLGGRMTSVQNERFLNTLLAYRGGMIGANARETQQRVGAALPFRFGRDLVDQWSFAHLVVALVALDDYEVAAAQCEDVLKTARSLDLALSAALVQGVQSHVLRRLGQLREAESLGAASLEQLDSLGVTRDTSLVVTIAALVAVRVDGGNARAALHLLRDRDLEGELPDFAHYHAVLFQRGRLRAALGDQAGALRDHLECGRRMERRGARNPAAQPWRSHAALAHLALGDRDSATELAEQELALAREWGRPIPIGIALRALGLVTGSVDLLAESVAALRSTPASLELARSLVDWGTCLREGGRVTEAQAALRQGHDLAKRCGAVPLMGIAARELRASGGRPSRTVNADPNALTAQEEHIVRRAMLGLTNKQIADELFVTPRAVELHLTRAYRKLGISGRRNLADVLK</sequence>
<name>A0A563EHC8_9PSEU</name>
<dbReference type="InterPro" id="IPR027417">
    <property type="entry name" value="P-loop_NTPase"/>
</dbReference>
<dbReference type="GO" id="GO:0003677">
    <property type="term" value="F:DNA binding"/>
    <property type="evidence" value="ECO:0007669"/>
    <property type="project" value="InterPro"/>
</dbReference>
<dbReference type="Pfam" id="PF13191">
    <property type="entry name" value="AAA_16"/>
    <property type="match status" value="1"/>
</dbReference>
<dbReference type="PROSITE" id="PS50043">
    <property type="entry name" value="HTH_LUXR_2"/>
    <property type="match status" value="1"/>
</dbReference>
<dbReference type="Gene3D" id="1.10.10.10">
    <property type="entry name" value="Winged helix-like DNA-binding domain superfamily/Winged helix DNA-binding domain"/>
    <property type="match status" value="1"/>
</dbReference>
<dbReference type="CDD" id="cd06170">
    <property type="entry name" value="LuxR_C_like"/>
    <property type="match status" value="1"/>
</dbReference>
<dbReference type="InterPro" id="IPR011990">
    <property type="entry name" value="TPR-like_helical_dom_sf"/>
</dbReference>
<dbReference type="AlphaFoldDB" id="A0A563EHC8"/>
<dbReference type="EMBL" id="VOBR01000037">
    <property type="protein sequence ID" value="TWP46002.1"/>
    <property type="molecule type" value="Genomic_DNA"/>
</dbReference>
<dbReference type="SUPFAM" id="SSF46894">
    <property type="entry name" value="C-terminal effector domain of the bipartite response regulators"/>
    <property type="match status" value="1"/>
</dbReference>
<evidence type="ECO:0000313" key="5">
    <source>
        <dbReference type="Proteomes" id="UP000316639"/>
    </source>
</evidence>
<evidence type="ECO:0000256" key="1">
    <source>
        <dbReference type="ARBA" id="ARBA00022741"/>
    </source>
</evidence>
<dbReference type="OrthoDB" id="3178131at2"/>
<dbReference type="InterPro" id="IPR041664">
    <property type="entry name" value="AAA_16"/>
</dbReference>
<evidence type="ECO:0000259" key="3">
    <source>
        <dbReference type="PROSITE" id="PS50043"/>
    </source>
</evidence>
<accession>A0A563EHC8</accession>
<dbReference type="RefSeq" id="WP_146359228.1">
    <property type="nucleotide sequence ID" value="NZ_VOBR01000037.1"/>
</dbReference>